<dbReference type="SUPFAM" id="SSF52540">
    <property type="entry name" value="P-loop containing nucleoside triphosphate hydrolases"/>
    <property type="match status" value="1"/>
</dbReference>
<feature type="compositionally biased region" description="Low complexity" evidence="5">
    <location>
        <begin position="820"/>
        <end position="829"/>
    </location>
</feature>
<keyword evidence="4" id="KW-0067">ATP-binding</keyword>
<dbReference type="PANTHER" id="PTHR43519">
    <property type="entry name" value="ATP-DEPENDENT RNA HELICASE HRPB"/>
    <property type="match status" value="1"/>
</dbReference>
<evidence type="ECO:0000259" key="7">
    <source>
        <dbReference type="PROSITE" id="PS51194"/>
    </source>
</evidence>
<keyword evidence="1" id="KW-0547">Nucleotide-binding</keyword>
<sequence>MRAFDTKLPIDAVLDALAASLRARPNAVLVAPPGAGKTTRVPLALLDEPWAKGGKLILLEPRRLAARGAANRMAQTLGERVGETVGLRVRLGSRIGPKTRIEVVTEGVFARMILDDPGLDGVAAVLFDEFHERSLDADFGLALALDAQAGLREDLRILVMSATLDGARVARLLGEAPVIESQGRAFPVETRYRGRDPLKRIEDQVTEAVLLALNEQAGSLLVFLPGQGEIRRVEERLRERIRDASVEIAPLYGALDQAEQDRAVLPAPKGRRKVVLATAIAETSLTIEGVRVVIDSGLARVPVYEPDIGVTRLETRRVSRAAADQRRGRAGRTEPGICYRLWEEAGTGALEAFARPEILSADLAPLLLDCAAWGVTDPTSLAFLDAPPAPAQKEARALLTTLHALDGDGRITPEGKALQALPLPPRLARMVVAAAGFGQASPAAELAALLVERGLGGDAIDLAERLERLGRERGGRAADMRRLAEGWARGAEKARPKLRELALSPGLLLALAYPDRIAKARNAGSGQYLLANGRGAALESTQRLAREPWLVVAEMTGAAQQARIMAAVAITEADILWLAGEGLAPFTIEERSEVTFERAARALRVRAVRRYGALLLAERPLPVDASLDNATALAAGIATLGIGLLPWTKAQMQLRERVDFLRRAMLASGGDNPWPDLTDEGLGPDAATWLAPHLLGRASLAAIQASDLDAALAELLPWDLKRRLDAEAPTHFVAPTGSNLAVDYAAEAGPTISVRVQELFGLAVHPALAGGRVPLVLELLSPGHKPIQITRDLPGFWRGSWSAVKSEMKGRYPRHPWPDDPAAAPPTTRAKPRGT</sequence>
<name>A0A2S4M749_9HYPH</name>
<dbReference type="InterPro" id="IPR010225">
    <property type="entry name" value="HrpB"/>
</dbReference>
<dbReference type="Pfam" id="PF00270">
    <property type="entry name" value="DEAD"/>
    <property type="match status" value="1"/>
</dbReference>
<evidence type="ECO:0000256" key="5">
    <source>
        <dbReference type="SAM" id="MobiDB-lite"/>
    </source>
</evidence>
<evidence type="ECO:0000256" key="3">
    <source>
        <dbReference type="ARBA" id="ARBA00022806"/>
    </source>
</evidence>
<proteinExistence type="predicted"/>
<dbReference type="GO" id="GO:0005524">
    <property type="term" value="F:ATP binding"/>
    <property type="evidence" value="ECO:0007669"/>
    <property type="project" value="UniProtKB-KW"/>
</dbReference>
<dbReference type="InterPro" id="IPR049614">
    <property type="entry name" value="HrpB_DEXH"/>
</dbReference>
<dbReference type="AlphaFoldDB" id="A0A2S4M749"/>
<dbReference type="CDD" id="cd17990">
    <property type="entry name" value="DEXHc_HrpB"/>
    <property type="match status" value="1"/>
</dbReference>
<dbReference type="GO" id="GO:0016787">
    <property type="term" value="F:hydrolase activity"/>
    <property type="evidence" value="ECO:0007669"/>
    <property type="project" value="UniProtKB-KW"/>
</dbReference>
<dbReference type="SMART" id="SM00487">
    <property type="entry name" value="DEXDc"/>
    <property type="match status" value="1"/>
</dbReference>
<organism evidence="8 9">
    <name type="scientific">Bosea psychrotolerans</name>
    <dbReference type="NCBI Taxonomy" id="1871628"/>
    <lineage>
        <taxon>Bacteria</taxon>
        <taxon>Pseudomonadati</taxon>
        <taxon>Pseudomonadota</taxon>
        <taxon>Alphaproteobacteria</taxon>
        <taxon>Hyphomicrobiales</taxon>
        <taxon>Boseaceae</taxon>
        <taxon>Bosea</taxon>
    </lineage>
</organism>
<evidence type="ECO:0000259" key="6">
    <source>
        <dbReference type="PROSITE" id="PS51192"/>
    </source>
</evidence>
<dbReference type="InterPro" id="IPR048333">
    <property type="entry name" value="HA2_WH"/>
</dbReference>
<dbReference type="PIRSF" id="PIRSF005496">
    <property type="entry name" value="ATP_hel_hrpB"/>
    <property type="match status" value="1"/>
</dbReference>
<dbReference type="FunFam" id="3.40.50.300:FF:002125">
    <property type="entry name" value="ATP-dependent helicase HrpB"/>
    <property type="match status" value="1"/>
</dbReference>
<dbReference type="InterPro" id="IPR013689">
    <property type="entry name" value="RNA_helicase_ATP-dep_HrpB_C"/>
</dbReference>
<protein>
    <submittedName>
        <fullName evidence="8">ATP-dependent helicase HrpB</fullName>
    </submittedName>
</protein>
<dbReference type="NCBIfam" id="TIGR01970">
    <property type="entry name" value="DEAH_box_HrpB"/>
    <property type="match status" value="1"/>
</dbReference>
<dbReference type="Proteomes" id="UP000236919">
    <property type="component" value="Unassembled WGS sequence"/>
</dbReference>
<feature type="domain" description="Helicase C-terminal" evidence="7">
    <location>
        <begin position="204"/>
        <end position="374"/>
    </location>
</feature>
<dbReference type="PANTHER" id="PTHR43519:SF1">
    <property type="entry name" value="ATP-DEPENDENT RNA HELICASE HRPB"/>
    <property type="match status" value="1"/>
</dbReference>
<dbReference type="InterPro" id="IPR014001">
    <property type="entry name" value="Helicase_ATP-bd"/>
</dbReference>
<keyword evidence="3 8" id="KW-0347">Helicase</keyword>
<dbReference type="SMART" id="SM00847">
    <property type="entry name" value="HA2"/>
    <property type="match status" value="1"/>
</dbReference>
<keyword evidence="2" id="KW-0378">Hydrolase</keyword>
<dbReference type="RefSeq" id="WP_103719141.1">
    <property type="nucleotide sequence ID" value="NZ_PQFZ01000009.1"/>
</dbReference>
<keyword evidence="9" id="KW-1185">Reference proteome</keyword>
<dbReference type="InterPro" id="IPR007502">
    <property type="entry name" value="Helicase-assoc_dom"/>
</dbReference>
<evidence type="ECO:0000313" key="8">
    <source>
        <dbReference type="EMBL" id="POR50357.1"/>
    </source>
</evidence>
<accession>A0A2S4M749</accession>
<dbReference type="SMART" id="SM00490">
    <property type="entry name" value="HELICc"/>
    <property type="match status" value="1"/>
</dbReference>
<dbReference type="InterPro" id="IPR011545">
    <property type="entry name" value="DEAD/DEAH_box_helicase_dom"/>
</dbReference>
<dbReference type="Pfam" id="PF08482">
    <property type="entry name" value="HrpB_C"/>
    <property type="match status" value="1"/>
</dbReference>
<dbReference type="Pfam" id="PF04408">
    <property type="entry name" value="WHD_HA2"/>
    <property type="match status" value="1"/>
</dbReference>
<dbReference type="GO" id="GO:0004386">
    <property type="term" value="F:helicase activity"/>
    <property type="evidence" value="ECO:0007669"/>
    <property type="project" value="UniProtKB-KW"/>
</dbReference>
<dbReference type="PROSITE" id="PS51192">
    <property type="entry name" value="HELICASE_ATP_BIND_1"/>
    <property type="match status" value="1"/>
</dbReference>
<dbReference type="InterPro" id="IPR027417">
    <property type="entry name" value="P-loop_NTPase"/>
</dbReference>
<feature type="domain" description="Helicase ATP-binding" evidence="6">
    <location>
        <begin position="18"/>
        <end position="182"/>
    </location>
</feature>
<dbReference type="Gene3D" id="3.40.50.300">
    <property type="entry name" value="P-loop containing nucleotide triphosphate hydrolases"/>
    <property type="match status" value="2"/>
</dbReference>
<dbReference type="CDD" id="cd18791">
    <property type="entry name" value="SF2_C_RHA"/>
    <property type="match status" value="1"/>
</dbReference>
<dbReference type="InterPro" id="IPR001650">
    <property type="entry name" value="Helicase_C-like"/>
</dbReference>
<evidence type="ECO:0000256" key="1">
    <source>
        <dbReference type="ARBA" id="ARBA00022741"/>
    </source>
</evidence>
<dbReference type="Gene3D" id="1.20.120.1080">
    <property type="match status" value="1"/>
</dbReference>
<dbReference type="OrthoDB" id="9805617at2"/>
<dbReference type="Pfam" id="PF00271">
    <property type="entry name" value="Helicase_C"/>
    <property type="match status" value="1"/>
</dbReference>
<evidence type="ECO:0000256" key="2">
    <source>
        <dbReference type="ARBA" id="ARBA00022801"/>
    </source>
</evidence>
<evidence type="ECO:0000256" key="4">
    <source>
        <dbReference type="ARBA" id="ARBA00022840"/>
    </source>
</evidence>
<dbReference type="PROSITE" id="PS51194">
    <property type="entry name" value="HELICASE_CTER"/>
    <property type="match status" value="1"/>
</dbReference>
<evidence type="ECO:0000313" key="9">
    <source>
        <dbReference type="Proteomes" id="UP000236919"/>
    </source>
</evidence>
<reference evidence="8 9" key="1">
    <citation type="submission" date="2018-01" db="EMBL/GenBank/DDBJ databases">
        <title>Genomic Encyclopedia of Type Strains, Phase III (KMG-III): the genomes of soil and plant-associated and newly described type strains.</title>
        <authorList>
            <person name="Whitman W."/>
        </authorList>
    </citation>
    <scope>NUCLEOTIDE SEQUENCE [LARGE SCALE GENOMIC DNA]</scope>
    <source>
        <strain evidence="8 9">1131</strain>
    </source>
</reference>
<gene>
    <name evidence="8" type="ORF">CYD53_10966</name>
</gene>
<dbReference type="EMBL" id="PQFZ01000009">
    <property type="protein sequence ID" value="POR50357.1"/>
    <property type="molecule type" value="Genomic_DNA"/>
</dbReference>
<dbReference type="GO" id="GO:0003676">
    <property type="term" value="F:nucleic acid binding"/>
    <property type="evidence" value="ECO:0007669"/>
    <property type="project" value="InterPro"/>
</dbReference>
<feature type="region of interest" description="Disordered" evidence="5">
    <location>
        <begin position="810"/>
        <end position="835"/>
    </location>
</feature>
<comment type="caution">
    <text evidence="8">The sequence shown here is derived from an EMBL/GenBank/DDBJ whole genome shotgun (WGS) entry which is preliminary data.</text>
</comment>